<feature type="compositionally biased region" description="Basic and acidic residues" evidence="8">
    <location>
        <begin position="1216"/>
        <end position="1226"/>
    </location>
</feature>
<comment type="caution">
    <text evidence="10">The sequence shown here is derived from an EMBL/GenBank/DDBJ whole genome shotgun (WGS) entry which is preliminary data.</text>
</comment>
<evidence type="ECO:0000259" key="9">
    <source>
        <dbReference type="Pfam" id="PF24883"/>
    </source>
</evidence>
<evidence type="ECO:0000256" key="4">
    <source>
        <dbReference type="ARBA" id="ARBA00022737"/>
    </source>
</evidence>
<sequence length="1458" mass="159255">MKVPRENIKSTGLNVIYEPDIRTDVNLDIVFVHGLGGHAVRTWLHTPARTVPAKEPPSTDVAPSQEQPARAMSMKYLTSPNQKKGNTLRKPRTGEASPRLRVFGSPFRPRSVDLSEGLGRSREEITVSRSIRAPRQGSRRERRAPAPRRPVFEDWADEEDEIDGMRGRGTFWPSDLLPDLCSDARVFTWGFQTRKADGQLVPGQLDIFSRGRELLSDVHDLLASYGEHGQRREVVFVAHSTGGIIVKEMLRLAYAYEDTHCEPLLASIAGIVFIGCPMRDSASGTIVEAMKSMAAAAIGVEMHDHFLQELLGGDTSLAYEGRDAFEEIRREYGFQVRIYRETIVIPPVDDTLWPWVALALRRDSELLESAAENTEYIEADHLSMCRFPSSGHDGYRSISSFLLRLVHHQLLRKHHLTPEEKIALQSLSAPGSTISQPFEAPPLLSPDVPTRKTPPWILKHPAFELWYHRKNPQDRHKLLWLHGPAACGKSELLSSIISHIATEWSPATHSSAIITAVAEGQPLLEWVIQKSDGADNQIHNRHSYITTPPEYTDKSGSRTTTTSSSATTTTRTSGPTHETATPLRAILQQLWAHDPRLRNLVGGQAKASSLLGKGADSCGGPARTHSDAGAQQPRPQASKVYSRRPNSGPGDGHGAVTYNKEGSSSQGAQLFRAQLGDAGDAKEGDRTAIEKHSTGDNDGDDDHSCSPEQRYLDDARVVSFFLEDYLRLELPQTRAQASEEGSRAAGVKAKASAEEEEEGDNNSDHPSAAAADLPLDTAPTKPAVVVRTPGTRRIFVFVDIAPTTTSATVRDLLWCLSQLARRSTTLSICVASAHAPSGSMAVKYKDARADAYAASGLRSPLSDASVDEDTMLTVDVPRSNAEDVADYIEANLLPDIEDRAILAIKLAERSRGVMFWLEHAVAIVNDASEDGVSGEIVCSMLDDIAPASRNDSLGSNPTPPSSRGRSGSSSSAMAFSSDPGQARLDDLYAWKLRRLSVGEARAALVLMQWVMLAPEALRLNELLVAIRLTMLVWPQNGGEAYGQGGDLGVKALDIEPPMSLRDLRRRPTGGAEDVPADSPSQFWRWARRISQGLVKLESETRSTTNSSNSKVSSEPLGLQRVLPAHESVRRFFLEGRGFQILTPPPPSSSSSKTKPTPPTPDHLIDTAYYALLHTCLVYLNMTDFDSLSRTTAHSRTPSQAQLTTPSSEPPSEAEEESTRLHRRNTEAQRALVTSSYPLLRYTVDNLTFHLLRPRALRYFPPQARLLHLLTANGCRIWRRWTRLLGVPDSDGAISSTTLTTTSAADAPAAVLEKARARPSAAALLRPVYGAAFRLERVLRRASKTAREQTAQAARARMRARMQRQRSARSLKGGGSGGGDRAPPTPRTPTRPAMVRSASESSVVFALMGGGDDTGPKAQWLVPRSPRSPRVRSDSLGSLGSSPMSNPASPGMLVGIQEV</sequence>
<keyword evidence="7" id="KW-0472">Membrane</keyword>
<keyword evidence="5" id="KW-0256">Endoplasmic reticulum</keyword>
<feature type="region of interest" description="Disordered" evidence="8">
    <location>
        <begin position="1096"/>
        <end position="1116"/>
    </location>
</feature>
<feature type="compositionally biased region" description="Low complexity" evidence="8">
    <location>
        <begin position="1101"/>
        <end position="1114"/>
    </location>
</feature>
<dbReference type="InterPro" id="IPR056884">
    <property type="entry name" value="NPHP3-like_N"/>
</dbReference>
<feature type="region of interest" description="Disordered" evidence="8">
    <location>
        <begin position="50"/>
        <end position="149"/>
    </location>
</feature>
<dbReference type="GO" id="GO:0005739">
    <property type="term" value="C:mitochondrion"/>
    <property type="evidence" value="ECO:0007669"/>
    <property type="project" value="UniProtKB-SubCell"/>
</dbReference>
<dbReference type="Gene3D" id="3.40.50.1820">
    <property type="entry name" value="alpha/beta hydrolase"/>
    <property type="match status" value="1"/>
</dbReference>
<dbReference type="PANTHER" id="PTHR48182:SF2">
    <property type="entry name" value="PROTEIN SERAC1"/>
    <property type="match status" value="1"/>
</dbReference>
<protein>
    <recommendedName>
        <fullName evidence="9">Nephrocystin 3-like N-terminal domain-containing protein</fullName>
    </recommendedName>
</protein>
<evidence type="ECO:0000256" key="5">
    <source>
        <dbReference type="ARBA" id="ARBA00022824"/>
    </source>
</evidence>
<dbReference type="InterPro" id="IPR029058">
    <property type="entry name" value="AB_hydrolase_fold"/>
</dbReference>
<keyword evidence="11" id="KW-1185">Reference proteome</keyword>
<dbReference type="InterPro" id="IPR052374">
    <property type="entry name" value="SERAC1"/>
</dbReference>
<feature type="region of interest" description="Disordered" evidence="8">
    <location>
        <begin position="538"/>
        <end position="580"/>
    </location>
</feature>
<gene>
    <name evidence="10" type="ORF">N8I77_013406</name>
</gene>
<dbReference type="Proteomes" id="UP001265746">
    <property type="component" value="Unassembled WGS sequence"/>
</dbReference>
<keyword evidence="6" id="KW-0496">Mitochondrion</keyword>
<evidence type="ECO:0000256" key="8">
    <source>
        <dbReference type="SAM" id="MobiDB-lite"/>
    </source>
</evidence>
<feature type="region of interest" description="Disordered" evidence="8">
    <location>
        <begin position="610"/>
        <end position="708"/>
    </location>
</feature>
<dbReference type="SUPFAM" id="SSF53474">
    <property type="entry name" value="alpha/beta-Hydrolases"/>
    <property type="match status" value="1"/>
</dbReference>
<dbReference type="EMBL" id="JAUJFL010000011">
    <property type="protein sequence ID" value="KAK2596519.1"/>
    <property type="molecule type" value="Genomic_DNA"/>
</dbReference>
<evidence type="ECO:0000313" key="11">
    <source>
        <dbReference type="Proteomes" id="UP001265746"/>
    </source>
</evidence>
<feature type="region of interest" description="Disordered" evidence="8">
    <location>
        <begin position="1190"/>
        <end position="1227"/>
    </location>
</feature>
<evidence type="ECO:0000256" key="7">
    <source>
        <dbReference type="ARBA" id="ARBA00023136"/>
    </source>
</evidence>
<feature type="compositionally biased region" description="Low complexity" evidence="8">
    <location>
        <begin position="961"/>
        <end position="977"/>
    </location>
</feature>
<evidence type="ECO:0000256" key="6">
    <source>
        <dbReference type="ARBA" id="ARBA00023128"/>
    </source>
</evidence>
<evidence type="ECO:0000313" key="10">
    <source>
        <dbReference type="EMBL" id="KAK2596519.1"/>
    </source>
</evidence>
<feature type="compositionally biased region" description="Basic and acidic residues" evidence="8">
    <location>
        <begin position="679"/>
        <end position="695"/>
    </location>
</feature>
<dbReference type="GO" id="GO:0005783">
    <property type="term" value="C:endoplasmic reticulum"/>
    <property type="evidence" value="ECO:0007669"/>
    <property type="project" value="UniProtKB-SubCell"/>
</dbReference>
<organism evidence="10 11">
    <name type="scientific">Phomopsis amygdali</name>
    <name type="common">Fusicoccum amygdali</name>
    <dbReference type="NCBI Taxonomy" id="1214568"/>
    <lineage>
        <taxon>Eukaryota</taxon>
        <taxon>Fungi</taxon>
        <taxon>Dikarya</taxon>
        <taxon>Ascomycota</taxon>
        <taxon>Pezizomycotina</taxon>
        <taxon>Sordariomycetes</taxon>
        <taxon>Sordariomycetidae</taxon>
        <taxon>Diaporthales</taxon>
        <taxon>Diaporthaceae</taxon>
        <taxon>Diaporthe</taxon>
    </lineage>
</organism>
<feature type="compositionally biased region" description="Polar residues" evidence="8">
    <location>
        <begin position="1190"/>
        <end position="1202"/>
    </location>
</feature>
<evidence type="ECO:0000256" key="2">
    <source>
        <dbReference type="ARBA" id="ARBA00004240"/>
    </source>
</evidence>
<feature type="region of interest" description="Disordered" evidence="8">
    <location>
        <begin position="1341"/>
        <end position="1397"/>
    </location>
</feature>
<dbReference type="GO" id="GO:0016020">
    <property type="term" value="C:membrane"/>
    <property type="evidence" value="ECO:0007669"/>
    <property type="project" value="UniProtKB-SubCell"/>
</dbReference>
<accession>A0AAD9S1C4</accession>
<feature type="compositionally biased region" description="Polar residues" evidence="8">
    <location>
        <begin position="1434"/>
        <end position="1447"/>
    </location>
</feature>
<feature type="compositionally biased region" description="Low complexity" evidence="8">
    <location>
        <begin position="557"/>
        <end position="576"/>
    </location>
</feature>
<evidence type="ECO:0000256" key="1">
    <source>
        <dbReference type="ARBA" id="ARBA00004173"/>
    </source>
</evidence>
<feature type="region of interest" description="Disordered" evidence="8">
    <location>
        <begin position="1138"/>
        <end position="1160"/>
    </location>
</feature>
<feature type="region of interest" description="Disordered" evidence="8">
    <location>
        <begin position="948"/>
        <end position="977"/>
    </location>
</feature>
<dbReference type="Pfam" id="PF24883">
    <property type="entry name" value="NPHP3_N"/>
    <property type="match status" value="1"/>
</dbReference>
<keyword evidence="4" id="KW-0677">Repeat</keyword>
<dbReference type="PANTHER" id="PTHR48182">
    <property type="entry name" value="PROTEIN SERAC1"/>
    <property type="match status" value="1"/>
</dbReference>
<feature type="compositionally biased region" description="Polar residues" evidence="8">
    <location>
        <begin position="76"/>
        <end position="85"/>
    </location>
</feature>
<proteinExistence type="predicted"/>
<feature type="domain" description="Nephrocystin 3-like N-terminal" evidence="9">
    <location>
        <begin position="454"/>
        <end position="503"/>
    </location>
</feature>
<evidence type="ECO:0000256" key="3">
    <source>
        <dbReference type="ARBA" id="ARBA00004370"/>
    </source>
</evidence>
<name>A0AAD9S1C4_PHOAM</name>
<comment type="subcellular location">
    <subcellularLocation>
        <location evidence="2">Endoplasmic reticulum</location>
    </subcellularLocation>
    <subcellularLocation>
        <location evidence="3">Membrane</location>
    </subcellularLocation>
    <subcellularLocation>
        <location evidence="1">Mitochondrion</location>
    </subcellularLocation>
</comment>
<feature type="region of interest" description="Disordered" evidence="8">
    <location>
        <begin position="734"/>
        <end position="776"/>
    </location>
</feature>
<feature type="region of interest" description="Disordered" evidence="8">
    <location>
        <begin position="1413"/>
        <end position="1458"/>
    </location>
</feature>
<feature type="compositionally biased region" description="Basic residues" evidence="8">
    <location>
        <begin position="1355"/>
        <end position="1368"/>
    </location>
</feature>
<reference evidence="10" key="1">
    <citation type="submission" date="2023-06" db="EMBL/GenBank/DDBJ databases">
        <authorList>
            <person name="Noh H."/>
        </authorList>
    </citation>
    <scope>NUCLEOTIDE SEQUENCE</scope>
    <source>
        <strain evidence="10">DUCC20226</strain>
    </source>
</reference>